<dbReference type="Proteomes" id="UP001231166">
    <property type="component" value="Plasmid pRho-VOC14-C342"/>
</dbReference>
<evidence type="ECO:0000313" key="2">
    <source>
        <dbReference type="Proteomes" id="UP001231166"/>
    </source>
</evidence>
<proteinExistence type="predicted"/>
<dbReference type="AlphaFoldDB" id="A0AAX3YQ91"/>
<accession>A0AAX3YQ91</accession>
<dbReference type="RefSeq" id="WP_269593041.1">
    <property type="nucleotide sequence ID" value="NZ_CP130954.1"/>
</dbReference>
<sequence length="98" mass="10571">MAGSNPVYTSVDVHALADASRAATGPGRGPSPVIAERIGAEWQLVYFAEPSRLREITRAQGRKYEGVRGGTMRWSSTMGNVPPAHETDVVTQHLHVTT</sequence>
<gene>
    <name evidence="1" type="ORF">Q5707_38535</name>
</gene>
<dbReference type="EMBL" id="CP130954">
    <property type="protein sequence ID" value="WLF51266.1"/>
    <property type="molecule type" value="Genomic_DNA"/>
</dbReference>
<name>A0AAX3YQ91_RHOOP</name>
<geneLocation type="plasmid" evidence="1 2">
    <name>pRho-VOC14-C342</name>
</geneLocation>
<reference evidence="1" key="1">
    <citation type="submission" date="2023-07" db="EMBL/GenBank/DDBJ databases">
        <title>Genomic analysis of Rhodococcus opacus VOC-14 with glycol ethers degradation activity.</title>
        <authorList>
            <person name="Narkevich D.A."/>
            <person name="Hlushen A.M."/>
            <person name="Akhremchuk A.E."/>
            <person name="Sikolenko M.A."/>
            <person name="Valentovich L.N."/>
        </authorList>
    </citation>
    <scope>NUCLEOTIDE SEQUENCE</scope>
    <source>
        <strain evidence="1">VOC-14</strain>
        <plasmid evidence="1">pRho-VOC14-C342</plasmid>
    </source>
</reference>
<evidence type="ECO:0000313" key="1">
    <source>
        <dbReference type="EMBL" id="WLF51266.1"/>
    </source>
</evidence>
<protein>
    <submittedName>
        <fullName evidence="1">Uncharacterized protein</fullName>
    </submittedName>
</protein>
<organism evidence="1 2">
    <name type="scientific">Rhodococcus opacus</name>
    <name type="common">Nocardia opaca</name>
    <dbReference type="NCBI Taxonomy" id="37919"/>
    <lineage>
        <taxon>Bacteria</taxon>
        <taxon>Bacillati</taxon>
        <taxon>Actinomycetota</taxon>
        <taxon>Actinomycetes</taxon>
        <taxon>Mycobacteriales</taxon>
        <taxon>Nocardiaceae</taxon>
        <taxon>Rhodococcus</taxon>
    </lineage>
</organism>
<keyword evidence="1" id="KW-0614">Plasmid</keyword>